<feature type="transmembrane region" description="Helical" evidence="11">
    <location>
        <begin position="296"/>
        <end position="319"/>
    </location>
</feature>
<keyword evidence="13" id="KW-1185">Reference proteome</keyword>
<keyword evidence="9" id="KW-0325">Glycoprotein</keyword>
<reference evidence="12" key="1">
    <citation type="submission" date="2020-06" db="EMBL/GenBank/DDBJ databases">
        <authorList>
            <consortium name="Plant Systems Biology data submission"/>
        </authorList>
    </citation>
    <scope>NUCLEOTIDE SEQUENCE</scope>
    <source>
        <strain evidence="12">D6</strain>
    </source>
</reference>
<protein>
    <submittedName>
        <fullName evidence="12">Leucine rich repeat</fullName>
    </submittedName>
</protein>
<dbReference type="InterPro" id="IPR032675">
    <property type="entry name" value="LRR_dom_sf"/>
</dbReference>
<comment type="subcellular location">
    <subcellularLocation>
        <location evidence="1">Membrane</location>
        <topology evidence="1">Single-pass membrane protein</topology>
    </subcellularLocation>
</comment>
<dbReference type="Pfam" id="PF13855">
    <property type="entry name" value="LRR_8"/>
    <property type="match status" value="1"/>
</dbReference>
<dbReference type="PRINTS" id="PR00019">
    <property type="entry name" value="LEURICHRPT"/>
</dbReference>
<dbReference type="Pfam" id="PF00560">
    <property type="entry name" value="LRR_1"/>
    <property type="match status" value="5"/>
</dbReference>
<evidence type="ECO:0000256" key="4">
    <source>
        <dbReference type="ARBA" id="ARBA00022729"/>
    </source>
</evidence>
<feature type="region of interest" description="Disordered" evidence="10">
    <location>
        <begin position="126"/>
        <end position="170"/>
    </location>
</feature>
<feature type="compositionally biased region" description="Low complexity" evidence="10">
    <location>
        <begin position="39"/>
        <end position="53"/>
    </location>
</feature>
<evidence type="ECO:0000256" key="5">
    <source>
        <dbReference type="ARBA" id="ARBA00022737"/>
    </source>
</evidence>
<evidence type="ECO:0000256" key="9">
    <source>
        <dbReference type="ARBA" id="ARBA00023180"/>
    </source>
</evidence>
<dbReference type="AlphaFoldDB" id="A0A9N8DTX1"/>
<sequence>MTTQVPSNPPIKGVTPPSDDRHALAPPRTTDGNRRPSTSSQQEQEIIQKQQLQQHSSLKYSTLAKKRGLHKKLAAAQPTAKQSFMELVMMSEEAASRDSGTTPKTATATTTIHLEATITGTTGISAASEKMPSKRGLRNSSGKTTTTRTSTTTMSINRSSGTQNPTTKGLHCGRMNIAGERLRNVQLLTQPISTIGAVAVPGTRIGATEGEEEIPVPTVQQQEEYGFHNNGNHDWFEDEEDARSNNRLLIEATLVKVDEADDYDEDPLLQPTLAEATPMNEAELSSNFFKSRHGRLLVGFVMLLFMGLVVVAVVVGIAATRGPGESTAPPSTSTLSPTELLESPTALQLLDDLDLPSTTVITIANHPESAPRLAFEWLLSDPFLPSLTDAKKVQRFALASLYFATQGSHWDENSGWLNHRENECSWYYSDSEPCFMEENIVTSVALPGNHLNGTIPQELMLLNSADFSYLDLSHNLLLRGSLPTQIGVATSLNYIALSSTNLSGSIPREIQHLHNLTSLDLSHNSFIGSIPFELGFLSYLSQLNLRSNRLTGNLPGEIFLSPVLAKLDLSGNQISGPMPIEMFLASGQGLINLSENLLNGSLPSELGFLTDLDSLDLHMNTLTGTLPTELGSMSRLHYLDLGSNSFRGSIPDQAADLCNLCHLDLSNNQITGSLPAGLGNLCHGMPDLDTNSSQTVVLHADFVDLSESGTSSLVGTLDRQVGSLFRTSFPNMSSFSTRYVDRAWNPIEFHYELHAVFLLGFEQGRNIPTQVQLIDTLLGHFSYSGQPASSNATSGELHLSSVTPNGNHLWLNMSHNKITGVIPTELLHPVLQLHNLDLQSNRITGSIPSIIGMSRALEWISLANNGLVGNIPTELTNITGLLHLDFSGNKLSGLVPRYLWKMPRLEELDLSNNSLNGSIALDAVPVQRLQSLRLGSNRFSGSLPTELGFFSSVCDMDVSGNMIVGTIPSTLGLLCHRFVDPLEGVSIRFGLEFHVSNWEIKLPSHDDTTAFLAQAKRFFTEELQAVFPYIEETNLIYIPAFSHQSDIDSIHEDVPDIINLDLVMNIKFSHASIPSQEECEEIMADANLEDFMASYLNVLQDACQNPLLCPWDLEYIQYDSTADPYDVLPPVYMDLSNNQLSGSIPSELARLSSSKSHLDLLGNRFSGALPEELCPWLCSGNHRSLNLYEDFNSQNVAGGLLKVDCQQIECSCSC</sequence>
<feature type="region of interest" description="Disordered" evidence="10">
    <location>
        <begin position="1"/>
        <end position="53"/>
    </location>
</feature>
<dbReference type="FunFam" id="3.80.10.10:FF:000095">
    <property type="entry name" value="LRR receptor-like serine/threonine-protein kinase GSO1"/>
    <property type="match status" value="2"/>
</dbReference>
<dbReference type="PROSITE" id="PS51450">
    <property type="entry name" value="LRR"/>
    <property type="match status" value="3"/>
</dbReference>
<evidence type="ECO:0000256" key="2">
    <source>
        <dbReference type="ARBA" id="ARBA00022614"/>
    </source>
</evidence>
<organism evidence="12 13">
    <name type="scientific">Seminavis robusta</name>
    <dbReference type="NCBI Taxonomy" id="568900"/>
    <lineage>
        <taxon>Eukaryota</taxon>
        <taxon>Sar</taxon>
        <taxon>Stramenopiles</taxon>
        <taxon>Ochrophyta</taxon>
        <taxon>Bacillariophyta</taxon>
        <taxon>Bacillariophyceae</taxon>
        <taxon>Bacillariophycidae</taxon>
        <taxon>Naviculales</taxon>
        <taxon>Naviculaceae</taxon>
        <taxon>Seminavis</taxon>
    </lineage>
</organism>
<evidence type="ECO:0000256" key="3">
    <source>
        <dbReference type="ARBA" id="ARBA00022692"/>
    </source>
</evidence>
<comment type="caution">
    <text evidence="12">The sequence shown here is derived from an EMBL/GenBank/DDBJ whole genome shotgun (WGS) entry which is preliminary data.</text>
</comment>
<dbReference type="InterPro" id="IPR003591">
    <property type="entry name" value="Leu-rich_rpt_typical-subtyp"/>
</dbReference>
<dbReference type="PANTHER" id="PTHR27000:SF642">
    <property type="entry name" value="INACTIVE LEUCINE-RICH REPEAT RECEPTOR KINASE XIAO-RELATED"/>
    <property type="match status" value="1"/>
</dbReference>
<keyword evidence="7 11" id="KW-0472">Membrane</keyword>
<evidence type="ECO:0000313" key="12">
    <source>
        <dbReference type="EMBL" id="CAB9508260.1"/>
    </source>
</evidence>
<proteinExistence type="predicted"/>
<dbReference type="EMBL" id="CAICTM010000339">
    <property type="protein sequence ID" value="CAB9508260.1"/>
    <property type="molecule type" value="Genomic_DNA"/>
</dbReference>
<dbReference type="GO" id="GO:0016020">
    <property type="term" value="C:membrane"/>
    <property type="evidence" value="ECO:0007669"/>
    <property type="project" value="UniProtKB-SubCell"/>
</dbReference>
<keyword evidence="6 11" id="KW-1133">Transmembrane helix</keyword>
<dbReference type="PANTHER" id="PTHR27000">
    <property type="entry name" value="LEUCINE-RICH REPEAT RECEPTOR-LIKE PROTEIN KINASE FAMILY PROTEIN-RELATED"/>
    <property type="match status" value="1"/>
</dbReference>
<dbReference type="Gene3D" id="3.80.10.10">
    <property type="entry name" value="Ribonuclease Inhibitor"/>
    <property type="match status" value="4"/>
</dbReference>
<evidence type="ECO:0000256" key="1">
    <source>
        <dbReference type="ARBA" id="ARBA00004167"/>
    </source>
</evidence>
<gene>
    <name evidence="12" type="ORF">SEMRO_340_G121210.1</name>
</gene>
<keyword evidence="8" id="KW-0675">Receptor</keyword>
<name>A0A9N8DTX1_9STRA</name>
<feature type="compositionally biased region" description="Low complexity" evidence="10">
    <location>
        <begin position="140"/>
        <end position="160"/>
    </location>
</feature>
<keyword evidence="5" id="KW-0677">Repeat</keyword>
<dbReference type="InterPro" id="IPR001611">
    <property type="entry name" value="Leu-rich_rpt"/>
</dbReference>
<keyword evidence="2" id="KW-0433">Leucine-rich repeat</keyword>
<evidence type="ECO:0000256" key="11">
    <source>
        <dbReference type="SAM" id="Phobius"/>
    </source>
</evidence>
<dbReference type="SMART" id="SM00369">
    <property type="entry name" value="LRR_TYP"/>
    <property type="match status" value="6"/>
</dbReference>
<evidence type="ECO:0000256" key="8">
    <source>
        <dbReference type="ARBA" id="ARBA00023170"/>
    </source>
</evidence>
<evidence type="ECO:0000256" key="10">
    <source>
        <dbReference type="SAM" id="MobiDB-lite"/>
    </source>
</evidence>
<evidence type="ECO:0000313" key="13">
    <source>
        <dbReference type="Proteomes" id="UP001153069"/>
    </source>
</evidence>
<dbReference type="SUPFAM" id="SSF52058">
    <property type="entry name" value="L domain-like"/>
    <property type="match status" value="2"/>
</dbReference>
<evidence type="ECO:0000256" key="6">
    <source>
        <dbReference type="ARBA" id="ARBA00022989"/>
    </source>
</evidence>
<keyword evidence="3 11" id="KW-0812">Transmembrane</keyword>
<accession>A0A9N8DTX1</accession>
<keyword evidence="4" id="KW-0732">Signal</keyword>
<dbReference type="Proteomes" id="UP001153069">
    <property type="component" value="Unassembled WGS sequence"/>
</dbReference>
<dbReference type="OrthoDB" id="1668230at2759"/>
<evidence type="ECO:0000256" key="7">
    <source>
        <dbReference type="ARBA" id="ARBA00023136"/>
    </source>
</evidence>